<reference evidence="1" key="1">
    <citation type="journal article" date="2021" name="New Phytol.">
        <title>Evolutionary innovations through gain and loss of genes in the ectomycorrhizal Boletales.</title>
        <authorList>
            <person name="Wu G."/>
            <person name="Miyauchi S."/>
            <person name="Morin E."/>
            <person name="Kuo A."/>
            <person name="Drula E."/>
            <person name="Varga T."/>
            <person name="Kohler A."/>
            <person name="Feng B."/>
            <person name="Cao Y."/>
            <person name="Lipzen A."/>
            <person name="Daum C."/>
            <person name="Hundley H."/>
            <person name="Pangilinan J."/>
            <person name="Johnson J."/>
            <person name="Barry K."/>
            <person name="LaButti K."/>
            <person name="Ng V."/>
            <person name="Ahrendt S."/>
            <person name="Min B."/>
            <person name="Choi I.G."/>
            <person name="Park H."/>
            <person name="Plett J.M."/>
            <person name="Magnuson J."/>
            <person name="Spatafora J.W."/>
            <person name="Nagy L.G."/>
            <person name="Henrissat B."/>
            <person name="Grigoriev I.V."/>
            <person name="Yang Z.L."/>
            <person name="Xu J."/>
            <person name="Martin F.M."/>
        </authorList>
    </citation>
    <scope>NUCLEOTIDE SEQUENCE</scope>
    <source>
        <strain evidence="1">ATCC 28755</strain>
    </source>
</reference>
<dbReference type="EMBL" id="MU267870">
    <property type="protein sequence ID" value="KAH7907804.1"/>
    <property type="molecule type" value="Genomic_DNA"/>
</dbReference>
<protein>
    <submittedName>
        <fullName evidence="1">Uncharacterized protein</fullName>
    </submittedName>
</protein>
<sequence>MAPSAFLRTLSSFLPGRKSTLTSSKDVNGANVTSNGNNIQEARIAAPPEVLAGPEFTLGNFAIDEDRPIKVVTIGAGFSGIAAAIRFPQHIKNLDLTVYEKNTGVGGTWYSNRYPASSNTFVHDFPLILVLQGLSCDIPSHCYQFTFEPHTEWSSFYAPAPEIRAYLERVVEKYQLSKYIKLQHELIHARYDEPSGKWHLKLRRPAAGSSTDQPQYEEIEDTADFVVCGAGGLSRWSWPDIEGLNSFNGKLLHSADWDTDDWKEGVKDWGDKKVGVIGVGSSALQMIPALQPRVGKLFNFVRGKTWLATPFFSEKLADLMKRDPEAANYVFGEEDRKKFKDDPEYYKAFRHELEHELNSVHGSTIQSAETQKEVQRLFKEAMAKRLEKKPWITDHIVPEFPVACRRLTPGPGYLEALCEDNVDFVPKDIARITPTGLETTDGQHYELDVLICATGYDTDYQFPFPVIGRSGKTLQDRYTPHPSTYLSLCTDGFPNWFNCLGPNSGVGAGSLLILIEREVEYAIKVVHKMQRERLKSVEVKREAVDDFDAYLEAYFPKTVYSAKCRSWYKMGKMEGRVVGLWPGSCLQAVRAFENPRWEDFSYEHLNGNPNNRFYWLGEGCTYDEKHMVGDRAWYLNDKEVDFPPVPE</sequence>
<proteinExistence type="predicted"/>
<dbReference type="Proteomes" id="UP000790377">
    <property type="component" value="Unassembled WGS sequence"/>
</dbReference>
<accession>A0ACB8A422</accession>
<evidence type="ECO:0000313" key="1">
    <source>
        <dbReference type="EMBL" id="KAH7907804.1"/>
    </source>
</evidence>
<evidence type="ECO:0000313" key="2">
    <source>
        <dbReference type="Proteomes" id="UP000790377"/>
    </source>
</evidence>
<keyword evidence="2" id="KW-1185">Reference proteome</keyword>
<comment type="caution">
    <text evidence="1">The sequence shown here is derived from an EMBL/GenBank/DDBJ whole genome shotgun (WGS) entry which is preliminary data.</text>
</comment>
<organism evidence="1 2">
    <name type="scientific">Hygrophoropsis aurantiaca</name>
    <dbReference type="NCBI Taxonomy" id="72124"/>
    <lineage>
        <taxon>Eukaryota</taxon>
        <taxon>Fungi</taxon>
        <taxon>Dikarya</taxon>
        <taxon>Basidiomycota</taxon>
        <taxon>Agaricomycotina</taxon>
        <taxon>Agaricomycetes</taxon>
        <taxon>Agaricomycetidae</taxon>
        <taxon>Boletales</taxon>
        <taxon>Coniophorineae</taxon>
        <taxon>Hygrophoropsidaceae</taxon>
        <taxon>Hygrophoropsis</taxon>
    </lineage>
</organism>
<name>A0ACB8A422_9AGAM</name>
<gene>
    <name evidence="1" type="ORF">BJ138DRAFT_1116381</name>
</gene>